<evidence type="ECO:0000256" key="2">
    <source>
        <dbReference type="SAM" id="SignalP"/>
    </source>
</evidence>
<protein>
    <submittedName>
        <fullName evidence="3">Uncharacterized protein</fullName>
    </submittedName>
</protein>
<dbReference type="EMBL" id="NEDP02076747">
    <property type="protein sequence ID" value="OWF34901.1"/>
    <property type="molecule type" value="Genomic_DNA"/>
</dbReference>
<accession>A0A210PEL4</accession>
<reference evidence="3 4" key="1">
    <citation type="journal article" date="2017" name="Nat. Ecol. Evol.">
        <title>Scallop genome provides insights into evolution of bilaterian karyotype and development.</title>
        <authorList>
            <person name="Wang S."/>
            <person name="Zhang J."/>
            <person name="Jiao W."/>
            <person name="Li J."/>
            <person name="Xun X."/>
            <person name="Sun Y."/>
            <person name="Guo X."/>
            <person name="Huan P."/>
            <person name="Dong B."/>
            <person name="Zhang L."/>
            <person name="Hu X."/>
            <person name="Sun X."/>
            <person name="Wang J."/>
            <person name="Zhao C."/>
            <person name="Wang Y."/>
            <person name="Wang D."/>
            <person name="Huang X."/>
            <person name="Wang R."/>
            <person name="Lv J."/>
            <person name="Li Y."/>
            <person name="Zhang Z."/>
            <person name="Liu B."/>
            <person name="Lu W."/>
            <person name="Hui Y."/>
            <person name="Liang J."/>
            <person name="Zhou Z."/>
            <person name="Hou R."/>
            <person name="Li X."/>
            <person name="Liu Y."/>
            <person name="Li H."/>
            <person name="Ning X."/>
            <person name="Lin Y."/>
            <person name="Zhao L."/>
            <person name="Xing Q."/>
            <person name="Dou J."/>
            <person name="Li Y."/>
            <person name="Mao J."/>
            <person name="Guo H."/>
            <person name="Dou H."/>
            <person name="Li T."/>
            <person name="Mu C."/>
            <person name="Jiang W."/>
            <person name="Fu Q."/>
            <person name="Fu X."/>
            <person name="Miao Y."/>
            <person name="Liu J."/>
            <person name="Yu Q."/>
            <person name="Li R."/>
            <person name="Liao H."/>
            <person name="Li X."/>
            <person name="Kong Y."/>
            <person name="Jiang Z."/>
            <person name="Chourrout D."/>
            <person name="Li R."/>
            <person name="Bao Z."/>
        </authorList>
    </citation>
    <scope>NUCLEOTIDE SEQUENCE [LARGE SCALE GENOMIC DNA]</scope>
    <source>
        <strain evidence="3 4">PY_sf001</strain>
    </source>
</reference>
<gene>
    <name evidence="3" type="ORF">KP79_PYT08693</name>
</gene>
<feature type="signal peptide" evidence="2">
    <location>
        <begin position="1"/>
        <end position="29"/>
    </location>
</feature>
<keyword evidence="1" id="KW-1133">Transmembrane helix</keyword>
<proteinExistence type="predicted"/>
<name>A0A210PEL4_MIZYE</name>
<sequence>MRLNTSILGPVLVGVCIVILAQNTGQVQGLTCIDCADFVINGSAAGAIVTPVLNAIPGIRDRNCRTATAQSNIDMTTCPSNPTSGDRVYRCGAYTGTLNVVGPLNIFDIPVHIIDRECVLVYKGLNDGCHPQSFAQQDAATFQKIFERLDSLGAVTFRGSICLSGDVSAASSIHIAHSLVISIVACFLYMLFSLS</sequence>
<evidence type="ECO:0000256" key="1">
    <source>
        <dbReference type="SAM" id="Phobius"/>
    </source>
</evidence>
<dbReference type="AlphaFoldDB" id="A0A210PEL4"/>
<feature type="chain" id="PRO_5012577887" evidence="2">
    <location>
        <begin position="30"/>
        <end position="195"/>
    </location>
</feature>
<evidence type="ECO:0000313" key="4">
    <source>
        <dbReference type="Proteomes" id="UP000242188"/>
    </source>
</evidence>
<evidence type="ECO:0000313" key="3">
    <source>
        <dbReference type="EMBL" id="OWF34901.1"/>
    </source>
</evidence>
<dbReference type="Proteomes" id="UP000242188">
    <property type="component" value="Unassembled WGS sequence"/>
</dbReference>
<feature type="transmembrane region" description="Helical" evidence="1">
    <location>
        <begin position="173"/>
        <end position="192"/>
    </location>
</feature>
<organism evidence="3 4">
    <name type="scientific">Mizuhopecten yessoensis</name>
    <name type="common">Japanese scallop</name>
    <name type="synonym">Patinopecten yessoensis</name>
    <dbReference type="NCBI Taxonomy" id="6573"/>
    <lineage>
        <taxon>Eukaryota</taxon>
        <taxon>Metazoa</taxon>
        <taxon>Spiralia</taxon>
        <taxon>Lophotrochozoa</taxon>
        <taxon>Mollusca</taxon>
        <taxon>Bivalvia</taxon>
        <taxon>Autobranchia</taxon>
        <taxon>Pteriomorphia</taxon>
        <taxon>Pectinida</taxon>
        <taxon>Pectinoidea</taxon>
        <taxon>Pectinidae</taxon>
        <taxon>Mizuhopecten</taxon>
    </lineage>
</organism>
<keyword evidence="1" id="KW-0812">Transmembrane</keyword>
<keyword evidence="2" id="KW-0732">Signal</keyword>
<keyword evidence="1" id="KW-0472">Membrane</keyword>
<keyword evidence="4" id="KW-1185">Reference proteome</keyword>
<dbReference type="OrthoDB" id="10316901at2759"/>
<comment type="caution">
    <text evidence="3">The sequence shown here is derived from an EMBL/GenBank/DDBJ whole genome shotgun (WGS) entry which is preliminary data.</text>
</comment>